<organism evidence="9">
    <name type="scientific">Eremomyces bilateralis CBS 781.70</name>
    <dbReference type="NCBI Taxonomy" id="1392243"/>
    <lineage>
        <taxon>Eukaryota</taxon>
        <taxon>Fungi</taxon>
        <taxon>Dikarya</taxon>
        <taxon>Ascomycota</taxon>
        <taxon>Pezizomycotina</taxon>
        <taxon>Dothideomycetes</taxon>
        <taxon>Dothideomycetes incertae sedis</taxon>
        <taxon>Eremomycetales</taxon>
        <taxon>Eremomycetaceae</taxon>
        <taxon>Eremomyces</taxon>
    </lineage>
</organism>
<evidence type="ECO:0000256" key="6">
    <source>
        <dbReference type="ARBA" id="ARBA00023285"/>
    </source>
</evidence>
<evidence type="ECO:0000256" key="4">
    <source>
        <dbReference type="ARBA" id="ARBA00022801"/>
    </source>
</evidence>
<comment type="cofactor">
    <cofactor evidence="1">
        <name>Co(2+)</name>
        <dbReference type="ChEBI" id="CHEBI:48828"/>
    </cofactor>
</comment>
<dbReference type="PROSITE" id="PS51677">
    <property type="entry name" value="NODB"/>
    <property type="match status" value="1"/>
</dbReference>
<feature type="signal peptide" evidence="7">
    <location>
        <begin position="1"/>
        <end position="22"/>
    </location>
</feature>
<protein>
    <submittedName>
        <fullName evidence="9 11">Glycoside hydrolase/deacetylase</fullName>
    </submittedName>
</protein>
<dbReference type="Proteomes" id="UP000504638">
    <property type="component" value="Unplaced"/>
</dbReference>
<dbReference type="GO" id="GO:0016810">
    <property type="term" value="F:hydrolase activity, acting on carbon-nitrogen (but not peptide) bonds"/>
    <property type="evidence" value="ECO:0007669"/>
    <property type="project" value="InterPro"/>
</dbReference>
<keyword evidence="4 9" id="KW-0378">Hydrolase</keyword>
<dbReference type="PANTHER" id="PTHR46471:SF6">
    <property type="entry name" value="GLYCOSYL HYDROLASE"/>
    <property type="match status" value="1"/>
</dbReference>
<evidence type="ECO:0000259" key="8">
    <source>
        <dbReference type="PROSITE" id="PS51677"/>
    </source>
</evidence>
<evidence type="ECO:0000256" key="7">
    <source>
        <dbReference type="SAM" id="SignalP"/>
    </source>
</evidence>
<evidence type="ECO:0000256" key="5">
    <source>
        <dbReference type="ARBA" id="ARBA00023277"/>
    </source>
</evidence>
<evidence type="ECO:0000256" key="2">
    <source>
        <dbReference type="ARBA" id="ARBA00022723"/>
    </source>
</evidence>
<feature type="chain" id="PRO_5044631903" evidence="7">
    <location>
        <begin position="23"/>
        <end position="397"/>
    </location>
</feature>
<evidence type="ECO:0000313" key="9">
    <source>
        <dbReference type="EMBL" id="KAF1813959.1"/>
    </source>
</evidence>
<dbReference type="GeneID" id="54419775"/>
<dbReference type="InterPro" id="IPR011330">
    <property type="entry name" value="Glyco_hydro/deAcase_b/a-brl"/>
</dbReference>
<dbReference type="RefSeq" id="XP_033535590.1">
    <property type="nucleotide sequence ID" value="XM_033679205.1"/>
</dbReference>
<dbReference type="Gene3D" id="3.20.20.370">
    <property type="entry name" value="Glycoside hydrolase/deacetylase"/>
    <property type="match status" value="1"/>
</dbReference>
<keyword evidence="3 7" id="KW-0732">Signal</keyword>
<dbReference type="PANTHER" id="PTHR46471">
    <property type="entry name" value="CHITIN DEACETYLASE"/>
    <property type="match status" value="1"/>
</dbReference>
<feature type="domain" description="NodB homology" evidence="8">
    <location>
        <begin position="193"/>
        <end position="383"/>
    </location>
</feature>
<evidence type="ECO:0000313" key="10">
    <source>
        <dbReference type="Proteomes" id="UP000504638"/>
    </source>
</evidence>
<dbReference type="Pfam" id="PF01522">
    <property type="entry name" value="Polysacc_deac_1"/>
    <property type="match status" value="1"/>
</dbReference>
<reference evidence="9 11" key="1">
    <citation type="submission" date="2020-01" db="EMBL/GenBank/DDBJ databases">
        <authorList>
            <consortium name="DOE Joint Genome Institute"/>
            <person name="Haridas S."/>
            <person name="Albert R."/>
            <person name="Binder M."/>
            <person name="Bloem J."/>
            <person name="Labutti K."/>
            <person name="Salamov A."/>
            <person name="Andreopoulos B."/>
            <person name="Baker S.E."/>
            <person name="Barry K."/>
            <person name="Bills G."/>
            <person name="Bluhm B.H."/>
            <person name="Cannon C."/>
            <person name="Castanera R."/>
            <person name="Culley D.E."/>
            <person name="Daum C."/>
            <person name="Ezra D."/>
            <person name="Gonzalez J.B."/>
            <person name="Henrissat B."/>
            <person name="Kuo A."/>
            <person name="Liang C."/>
            <person name="Lipzen A."/>
            <person name="Lutzoni F."/>
            <person name="Magnuson J."/>
            <person name="Mondo S."/>
            <person name="Nolan M."/>
            <person name="Ohm R."/>
            <person name="Pangilinan J."/>
            <person name="Park H.-J."/>
            <person name="Ramirez L."/>
            <person name="Alfaro M."/>
            <person name="Sun H."/>
            <person name="Tritt A."/>
            <person name="Yoshinaga Y."/>
            <person name="Zwiers L.-H."/>
            <person name="Turgeon B.G."/>
            <person name="Goodwin S.B."/>
            <person name="Spatafora J.W."/>
            <person name="Crous P.W."/>
            <person name="Grigoriev I.V."/>
        </authorList>
    </citation>
    <scope>NUCLEOTIDE SEQUENCE</scope>
    <source>
        <strain evidence="9 11">CBS 781.70</strain>
    </source>
</reference>
<reference evidence="11" key="2">
    <citation type="submission" date="2020-04" db="EMBL/GenBank/DDBJ databases">
        <authorList>
            <consortium name="NCBI Genome Project"/>
        </authorList>
    </citation>
    <scope>NUCLEOTIDE SEQUENCE</scope>
    <source>
        <strain evidence="11">CBS 781.70</strain>
    </source>
</reference>
<proteinExistence type="predicted"/>
<name>A0A6G1G7X7_9PEZI</name>
<gene>
    <name evidence="9 11" type="ORF">P152DRAFT_457331</name>
</gene>
<evidence type="ECO:0000256" key="3">
    <source>
        <dbReference type="ARBA" id="ARBA00022729"/>
    </source>
</evidence>
<keyword evidence="6" id="KW-0170">Cobalt</keyword>
<keyword evidence="2" id="KW-0479">Metal-binding</keyword>
<keyword evidence="5" id="KW-0119">Carbohydrate metabolism</keyword>
<dbReference type="SUPFAM" id="SSF88713">
    <property type="entry name" value="Glycoside hydrolase/deacetylase"/>
    <property type="match status" value="1"/>
</dbReference>
<dbReference type="OrthoDB" id="2128708at2759"/>
<dbReference type="GO" id="GO:0046872">
    <property type="term" value="F:metal ion binding"/>
    <property type="evidence" value="ECO:0007669"/>
    <property type="project" value="UniProtKB-KW"/>
</dbReference>
<dbReference type="InterPro" id="IPR002509">
    <property type="entry name" value="NODB_dom"/>
</dbReference>
<sequence>MLPGHLATALVALLAQSQEATALVIDTFSNSASNDLGFWHGADEGMTLNWGNQQLEVSSPDSDYSFYTQVSATCEDLTEDNGSYLHIQYSGSTKFTVSLQQHNSECNEAIAPYPETWDSLEAARYAQNNDIYMPISHFNIDKTRVLGVALKAWYTTEPTTFSKVEIVPSVPDGFPIPVKEPSGSLYFACKRPNSFAFGIDDGDPVFAQEVMQIIKEEDIKVTFFTVGAPLRDPSTNLSNVYNEMLSQGHQVALHSYTHPKMEGLPDYEAIDYEYNEDIAAVAEQLNGLRTSYFRPPYGNEGARMRQRLAAATGTDDPSIINWSIDIEDWLWAEGPTPEKQLEAFQRDISKGGNLVVMHYLYPSTVSYIRQFIQIAKATGKQIMRVDQCMEDPGAPPL</sequence>
<dbReference type="AlphaFoldDB" id="A0A6G1G7X7"/>
<dbReference type="EMBL" id="ML975154">
    <property type="protein sequence ID" value="KAF1813959.1"/>
    <property type="molecule type" value="Genomic_DNA"/>
</dbReference>
<accession>A0A6G1G7X7</accession>
<evidence type="ECO:0000256" key="1">
    <source>
        <dbReference type="ARBA" id="ARBA00001941"/>
    </source>
</evidence>
<dbReference type="GO" id="GO:0005975">
    <property type="term" value="P:carbohydrate metabolic process"/>
    <property type="evidence" value="ECO:0007669"/>
    <property type="project" value="InterPro"/>
</dbReference>
<dbReference type="CDD" id="cd10917">
    <property type="entry name" value="CE4_NodB_like_6s_7s"/>
    <property type="match status" value="1"/>
</dbReference>
<evidence type="ECO:0000313" key="11">
    <source>
        <dbReference type="RefSeq" id="XP_033535590.1"/>
    </source>
</evidence>
<keyword evidence="10" id="KW-1185">Reference proteome</keyword>
<reference evidence="11" key="3">
    <citation type="submission" date="2025-04" db="UniProtKB">
        <authorList>
            <consortium name="RefSeq"/>
        </authorList>
    </citation>
    <scope>IDENTIFICATION</scope>
    <source>
        <strain evidence="11">CBS 781.70</strain>
    </source>
</reference>